<name>A0A1G4W639_9MYCO</name>
<proteinExistence type="predicted"/>
<feature type="domain" description="Erythromycin biosynthesis protein CIII-like C-terminal" evidence="1">
    <location>
        <begin position="272"/>
        <end position="394"/>
    </location>
</feature>
<dbReference type="EMBL" id="FMUB01000004">
    <property type="protein sequence ID" value="SCX17400.1"/>
    <property type="molecule type" value="Genomic_DNA"/>
</dbReference>
<dbReference type="CDD" id="cd03784">
    <property type="entry name" value="GT1_Gtf-like"/>
    <property type="match status" value="1"/>
</dbReference>
<dbReference type="InterPro" id="IPR010610">
    <property type="entry name" value="EryCIII-like_C"/>
</dbReference>
<protein>
    <submittedName>
        <fullName evidence="2">Glycosyltransferase, MGT family</fullName>
    </submittedName>
</protein>
<sequence length="417" mass="44276">MRHSQDRPTTILAYTSPALGNLYPIVALLTELRRRGHRIVLRTLTAGVPIGTAAGLDTAAVDPGIEAVAMTDWTARTGLGALRRGFEVFAERAALEVEDVRRAIEAVSPDAVILDTNCWGAPVATEAAALPWATFWPYPPYLSSRTSPPFGPGLAPRSGVLGRWRDAAVGAMTRRLLEREMLEPVNRLHRLLGTTPLTSGDDFVLRAPLVLVGTAEPFEYPHPDWDERVVLIGPCEHRSAGPPTEVFPGPTVLVTTSSERQGDDALPVTALAALADEPVRVVATFPCGVPAGVDVPANATVRRFVDHGAVLDHAVCAITHGGMGVTQKALARGVPVCVVPYGRDQFEVARRVQVAGCGSRLSARRLDPSRLRAAVAEAMTMRAGAERVAAGFAAAGGVMRGADLVERRLLDVTAAKG</sequence>
<dbReference type="RefSeq" id="WP_090357119.1">
    <property type="nucleotide sequence ID" value="NZ_FMUB01000004.1"/>
</dbReference>
<dbReference type="InterPro" id="IPR050426">
    <property type="entry name" value="Glycosyltransferase_28"/>
</dbReference>
<dbReference type="GO" id="GO:0008194">
    <property type="term" value="F:UDP-glycosyltransferase activity"/>
    <property type="evidence" value="ECO:0007669"/>
    <property type="project" value="InterPro"/>
</dbReference>
<dbReference type="GO" id="GO:0016758">
    <property type="term" value="F:hexosyltransferase activity"/>
    <property type="evidence" value="ECO:0007669"/>
    <property type="project" value="UniProtKB-ARBA"/>
</dbReference>
<reference evidence="3" key="1">
    <citation type="submission" date="2016-10" db="EMBL/GenBank/DDBJ databases">
        <authorList>
            <person name="Varghese N."/>
            <person name="Submissions S."/>
        </authorList>
    </citation>
    <scope>NUCLEOTIDE SEQUENCE [LARGE SCALE GENOMIC DNA]</scope>
    <source>
        <strain evidence="3">UNC267MFSha1.1M11</strain>
    </source>
</reference>
<dbReference type="STRING" id="1502745.SAMN02799620_02479"/>
<dbReference type="Pfam" id="PF06722">
    <property type="entry name" value="EryCIII-like_C"/>
    <property type="match status" value="1"/>
</dbReference>
<dbReference type="Proteomes" id="UP000199707">
    <property type="component" value="Unassembled WGS sequence"/>
</dbReference>
<dbReference type="InterPro" id="IPR002213">
    <property type="entry name" value="UDP_glucos_trans"/>
</dbReference>
<dbReference type="GO" id="GO:0017000">
    <property type="term" value="P:antibiotic biosynthetic process"/>
    <property type="evidence" value="ECO:0007669"/>
    <property type="project" value="UniProtKB-ARBA"/>
</dbReference>
<dbReference type="SUPFAM" id="SSF53756">
    <property type="entry name" value="UDP-Glycosyltransferase/glycogen phosphorylase"/>
    <property type="match status" value="1"/>
</dbReference>
<dbReference type="PANTHER" id="PTHR48050">
    <property type="entry name" value="STEROL 3-BETA-GLUCOSYLTRANSFERASE"/>
    <property type="match status" value="1"/>
</dbReference>
<dbReference type="AlphaFoldDB" id="A0A1G4W639"/>
<evidence type="ECO:0000313" key="2">
    <source>
        <dbReference type="EMBL" id="SCX17400.1"/>
    </source>
</evidence>
<evidence type="ECO:0000259" key="1">
    <source>
        <dbReference type="Pfam" id="PF06722"/>
    </source>
</evidence>
<accession>A0A1G4W639</accession>
<organism evidence="2 3">
    <name type="scientific">Mycolicibacterium fluoranthenivorans</name>
    <dbReference type="NCBI Taxonomy" id="258505"/>
    <lineage>
        <taxon>Bacteria</taxon>
        <taxon>Bacillati</taxon>
        <taxon>Actinomycetota</taxon>
        <taxon>Actinomycetes</taxon>
        <taxon>Mycobacteriales</taxon>
        <taxon>Mycobacteriaceae</taxon>
        <taxon>Mycolicibacterium</taxon>
    </lineage>
</organism>
<keyword evidence="2" id="KW-0808">Transferase</keyword>
<gene>
    <name evidence="2" type="ORF">SAMN02799620_02479</name>
</gene>
<dbReference type="Gene3D" id="3.40.50.2000">
    <property type="entry name" value="Glycogen Phosphorylase B"/>
    <property type="match status" value="2"/>
</dbReference>
<dbReference type="PANTHER" id="PTHR48050:SF13">
    <property type="entry name" value="STEROL 3-BETA-GLUCOSYLTRANSFERASE UGT80A2"/>
    <property type="match status" value="1"/>
</dbReference>
<evidence type="ECO:0000313" key="3">
    <source>
        <dbReference type="Proteomes" id="UP000199707"/>
    </source>
</evidence>